<reference evidence="4 5" key="1">
    <citation type="journal article" date="2021" name="Elife">
        <title>Chloroplast acquisition without the gene transfer in kleptoplastic sea slugs, Plakobranchus ocellatus.</title>
        <authorList>
            <person name="Maeda T."/>
            <person name="Takahashi S."/>
            <person name="Yoshida T."/>
            <person name="Shimamura S."/>
            <person name="Takaki Y."/>
            <person name="Nagai Y."/>
            <person name="Toyoda A."/>
            <person name="Suzuki Y."/>
            <person name="Arimoto A."/>
            <person name="Ishii H."/>
            <person name="Satoh N."/>
            <person name="Nishiyama T."/>
            <person name="Hasebe M."/>
            <person name="Maruyama T."/>
            <person name="Minagawa J."/>
            <person name="Obokata J."/>
            <person name="Shigenobu S."/>
        </authorList>
    </citation>
    <scope>NUCLEOTIDE SEQUENCE [LARGE SCALE GENOMIC DNA]</scope>
</reference>
<gene>
    <name evidence="4" type="ORF">PoB_004274100</name>
</gene>
<proteinExistence type="predicted"/>
<name>A0AAV4B703_9GAST</name>
<dbReference type="Proteomes" id="UP000735302">
    <property type="component" value="Unassembled WGS sequence"/>
</dbReference>
<feature type="chain" id="PRO_5044022449" evidence="3">
    <location>
        <begin position="21"/>
        <end position="269"/>
    </location>
</feature>
<feature type="compositionally biased region" description="Low complexity" evidence="2">
    <location>
        <begin position="104"/>
        <end position="115"/>
    </location>
</feature>
<keyword evidence="1" id="KW-0175">Coiled coil</keyword>
<feature type="compositionally biased region" description="Acidic residues" evidence="2">
    <location>
        <begin position="93"/>
        <end position="103"/>
    </location>
</feature>
<evidence type="ECO:0000313" key="4">
    <source>
        <dbReference type="EMBL" id="GFO16236.1"/>
    </source>
</evidence>
<dbReference type="AlphaFoldDB" id="A0AAV4B703"/>
<keyword evidence="5" id="KW-1185">Reference proteome</keyword>
<organism evidence="4 5">
    <name type="scientific">Plakobranchus ocellatus</name>
    <dbReference type="NCBI Taxonomy" id="259542"/>
    <lineage>
        <taxon>Eukaryota</taxon>
        <taxon>Metazoa</taxon>
        <taxon>Spiralia</taxon>
        <taxon>Lophotrochozoa</taxon>
        <taxon>Mollusca</taxon>
        <taxon>Gastropoda</taxon>
        <taxon>Heterobranchia</taxon>
        <taxon>Euthyneura</taxon>
        <taxon>Panpulmonata</taxon>
        <taxon>Sacoglossa</taxon>
        <taxon>Placobranchoidea</taxon>
        <taxon>Plakobranchidae</taxon>
        <taxon>Plakobranchus</taxon>
    </lineage>
</organism>
<comment type="caution">
    <text evidence="4">The sequence shown here is derived from an EMBL/GenBank/DDBJ whole genome shotgun (WGS) entry which is preliminary data.</text>
</comment>
<evidence type="ECO:0000256" key="2">
    <source>
        <dbReference type="SAM" id="MobiDB-lite"/>
    </source>
</evidence>
<feature type="signal peptide" evidence="3">
    <location>
        <begin position="1"/>
        <end position="20"/>
    </location>
</feature>
<protein>
    <submittedName>
        <fullName evidence="4">Uncharacterized protein</fullName>
    </submittedName>
</protein>
<dbReference type="EMBL" id="BLXT01004654">
    <property type="protein sequence ID" value="GFO16236.1"/>
    <property type="molecule type" value="Genomic_DNA"/>
</dbReference>
<feature type="region of interest" description="Disordered" evidence="2">
    <location>
        <begin position="93"/>
        <end position="115"/>
    </location>
</feature>
<evidence type="ECO:0000256" key="1">
    <source>
        <dbReference type="SAM" id="Coils"/>
    </source>
</evidence>
<evidence type="ECO:0000313" key="5">
    <source>
        <dbReference type="Proteomes" id="UP000735302"/>
    </source>
</evidence>
<evidence type="ECO:0000256" key="3">
    <source>
        <dbReference type="SAM" id="SignalP"/>
    </source>
</evidence>
<accession>A0AAV4B703</accession>
<feature type="coiled-coil region" evidence="1">
    <location>
        <begin position="58"/>
        <end position="88"/>
    </location>
</feature>
<sequence>MASTFLKVGILLFGLTFVLSAPVEEEKKRSPRFLEIFDTGLRESQPELTWEEQAMAILAEQNETRETVEDLNQQAKELNSFALTLESEEFFSDDDEIPSDDEAVSSTDDAVVPTTDDAVSSTTKKRGSFKKLISTVRKVAKKTIRIADLVRKNAKEISAALVDAVVDVDDVVSASATEISKLATEISNGITEAEDIVDKVGTVIKNHRTENLSEELDQTADLIADAMVLVNGVGQHTANFEDKAEKAGKDLVQIMRRARDRISKSVKSS</sequence>
<keyword evidence="3" id="KW-0732">Signal</keyword>